<dbReference type="GO" id="GO:0005762">
    <property type="term" value="C:mitochondrial large ribosomal subunit"/>
    <property type="evidence" value="ECO:0007669"/>
    <property type="project" value="InterPro"/>
</dbReference>
<evidence type="ECO:0000313" key="9">
    <source>
        <dbReference type="EMBL" id="KAK7592956.1"/>
    </source>
</evidence>
<dbReference type="FunFam" id="6.10.250.3440:FF:000001">
    <property type="entry name" value="Mitochondrial ribosomal protein L40"/>
    <property type="match status" value="1"/>
</dbReference>
<keyword evidence="10" id="KW-1185">Reference proteome</keyword>
<evidence type="ECO:0000256" key="5">
    <source>
        <dbReference type="ARBA" id="ARBA00023128"/>
    </source>
</evidence>
<keyword evidence="3" id="KW-0809">Transit peptide</keyword>
<dbReference type="PANTHER" id="PTHR13359">
    <property type="entry name" value="39S RIBOSOMAL PROTEIN L40, MITOCHONDRIAL"/>
    <property type="match status" value="1"/>
</dbReference>
<keyword evidence="4" id="KW-0689">Ribosomal protein</keyword>
<evidence type="ECO:0000256" key="3">
    <source>
        <dbReference type="ARBA" id="ARBA00022946"/>
    </source>
</evidence>
<evidence type="ECO:0000256" key="6">
    <source>
        <dbReference type="ARBA" id="ARBA00023274"/>
    </source>
</evidence>
<gene>
    <name evidence="9" type="ORF">V9T40_007708</name>
</gene>
<evidence type="ECO:0000256" key="8">
    <source>
        <dbReference type="ARBA" id="ARBA00083752"/>
    </source>
</evidence>
<dbReference type="InterPro" id="IPR019192">
    <property type="entry name" value="Ribosomal_mL40"/>
</dbReference>
<keyword evidence="6" id="KW-0687">Ribonucleoprotein</keyword>
<evidence type="ECO:0000256" key="2">
    <source>
        <dbReference type="ARBA" id="ARBA00009360"/>
    </source>
</evidence>
<proteinExistence type="inferred from homology"/>
<protein>
    <recommendedName>
        <fullName evidence="7">Large ribosomal subunit protein mL40</fullName>
    </recommendedName>
    <alternativeName>
        <fullName evidence="8">39S ribosomal protein L40, mitochondrial</fullName>
    </alternativeName>
</protein>
<organism evidence="9 10">
    <name type="scientific">Parthenolecanium corni</name>
    <dbReference type="NCBI Taxonomy" id="536013"/>
    <lineage>
        <taxon>Eukaryota</taxon>
        <taxon>Metazoa</taxon>
        <taxon>Ecdysozoa</taxon>
        <taxon>Arthropoda</taxon>
        <taxon>Hexapoda</taxon>
        <taxon>Insecta</taxon>
        <taxon>Pterygota</taxon>
        <taxon>Neoptera</taxon>
        <taxon>Paraneoptera</taxon>
        <taxon>Hemiptera</taxon>
        <taxon>Sternorrhyncha</taxon>
        <taxon>Coccoidea</taxon>
        <taxon>Coccidae</taxon>
        <taxon>Parthenolecanium</taxon>
    </lineage>
</organism>
<evidence type="ECO:0000256" key="1">
    <source>
        <dbReference type="ARBA" id="ARBA00004173"/>
    </source>
</evidence>
<accession>A0AAN9THK4</accession>
<evidence type="ECO:0000256" key="4">
    <source>
        <dbReference type="ARBA" id="ARBA00022980"/>
    </source>
</evidence>
<name>A0AAN9THK4_9HEMI</name>
<comment type="similarity">
    <text evidence="2">Belongs to the mitochondrion-specific ribosomal protein mL40 family.</text>
</comment>
<evidence type="ECO:0000313" key="10">
    <source>
        <dbReference type="Proteomes" id="UP001367676"/>
    </source>
</evidence>
<dbReference type="Gene3D" id="6.10.250.3440">
    <property type="match status" value="1"/>
</dbReference>
<keyword evidence="5" id="KW-0496">Mitochondrion</keyword>
<comment type="subcellular location">
    <subcellularLocation>
        <location evidence="1">Mitochondrion</location>
    </subcellularLocation>
</comment>
<dbReference type="InterPro" id="IPR039145">
    <property type="entry name" value="Ribosomal_mL40_metazoa/plant"/>
</dbReference>
<dbReference type="EMBL" id="JBBCAQ010000020">
    <property type="protein sequence ID" value="KAK7592956.1"/>
    <property type="molecule type" value="Genomic_DNA"/>
</dbReference>
<dbReference type="Pfam" id="PF09812">
    <property type="entry name" value="MRP-L28"/>
    <property type="match status" value="1"/>
</dbReference>
<evidence type="ECO:0000256" key="7">
    <source>
        <dbReference type="ARBA" id="ARBA00035192"/>
    </source>
</evidence>
<dbReference type="Proteomes" id="UP001367676">
    <property type="component" value="Unassembled WGS sequence"/>
</dbReference>
<reference evidence="9 10" key="1">
    <citation type="submission" date="2024-03" db="EMBL/GenBank/DDBJ databases">
        <title>Adaptation during the transition from Ophiocordyceps entomopathogen to insect associate is accompanied by gene loss and intensified selection.</title>
        <authorList>
            <person name="Ward C.M."/>
            <person name="Onetto C.A."/>
            <person name="Borneman A.R."/>
        </authorList>
    </citation>
    <scope>NUCLEOTIDE SEQUENCE [LARGE SCALE GENOMIC DNA]</scope>
    <source>
        <strain evidence="9">AWRI1</strain>
        <tissue evidence="9">Single Adult Female</tissue>
    </source>
</reference>
<dbReference type="AlphaFoldDB" id="A0AAN9THK4"/>
<dbReference type="PANTHER" id="PTHR13359:SF2">
    <property type="entry name" value="LARGE RIBOSOMAL SUBUNIT PROTEIN ML40"/>
    <property type="match status" value="1"/>
</dbReference>
<comment type="caution">
    <text evidence="9">The sequence shown here is derived from an EMBL/GenBank/DDBJ whole genome shotgun (WGS) entry which is preliminary data.</text>
</comment>
<sequence>MRKRKKADPAITKLREERKRKKIWRDIKRLTKLQNQLKPLDEMEVPYALVDEPEKYARERVTISDDLFCEREDLLQEWSVYKAKRHSRDLQMIERIDAAQEKALDQLQLASQRLFDEAVKVDDTFLPFTVDGPTDTPPIKDFDSPQGDYKDCTKTWEAPVVPEMDKKLKKQRLEARKAELAQAKDE</sequence>